<reference evidence="3" key="3">
    <citation type="journal article" date="2010" name="Genome Res.">
        <title>Population genomic sequencing of Coccidioides fungi reveals recent hybridization and transposon control.</title>
        <authorList>
            <person name="Neafsey D.E."/>
            <person name="Barker B.M."/>
            <person name="Sharpton T.J."/>
            <person name="Stajich J.E."/>
            <person name="Park D.J."/>
            <person name="Whiston E."/>
            <person name="Hung C.-Y."/>
            <person name="McMahan C."/>
            <person name="White J."/>
            <person name="Sykes S."/>
            <person name="Heiman D."/>
            <person name="Young S."/>
            <person name="Zeng Q."/>
            <person name="Abouelleil A."/>
            <person name="Aftuck L."/>
            <person name="Bessette D."/>
            <person name="Brown A."/>
            <person name="FitzGerald M."/>
            <person name="Lui A."/>
            <person name="Macdonald J.P."/>
            <person name="Priest M."/>
            <person name="Orbach M.J."/>
            <person name="Galgiani J.N."/>
            <person name="Kirkland T.N."/>
            <person name="Cole G.T."/>
            <person name="Birren B.W."/>
            <person name="Henn M.R."/>
            <person name="Taylor J.W."/>
            <person name="Rounsley S.D."/>
        </authorList>
    </citation>
    <scope>NUCLEOTIDE SEQUENCE [LARGE SCALE GENOMIC DNA]</scope>
    <source>
        <strain evidence="3">RMSCC 3488</strain>
    </source>
</reference>
<gene>
    <name evidence="2" type="ORF">CPAG_05720</name>
</gene>
<evidence type="ECO:0000313" key="3">
    <source>
        <dbReference type="Proteomes" id="UP000054567"/>
    </source>
</evidence>
<dbReference type="Proteomes" id="UP000054567">
    <property type="component" value="Unassembled WGS sequence"/>
</dbReference>
<sequence>MPEELPGASSQSPPRASQGEQTKHRGPLSSFKLQRQNRPGVWQSLVRVKSAAVPTDDNVRGCEPLPSPSPITVAQTACMVLRSENAGTGTSGPSPPMSTRPGIQNLAQSAFDHAGPRAFKGYGEPGADSAASM</sequence>
<dbReference type="AlphaFoldDB" id="A0A0J6FKM9"/>
<proteinExistence type="predicted"/>
<organism evidence="2 3">
    <name type="scientific">Coccidioides posadasii RMSCC 3488</name>
    <dbReference type="NCBI Taxonomy" id="454284"/>
    <lineage>
        <taxon>Eukaryota</taxon>
        <taxon>Fungi</taxon>
        <taxon>Dikarya</taxon>
        <taxon>Ascomycota</taxon>
        <taxon>Pezizomycotina</taxon>
        <taxon>Eurotiomycetes</taxon>
        <taxon>Eurotiomycetidae</taxon>
        <taxon>Onygenales</taxon>
        <taxon>Onygenaceae</taxon>
        <taxon>Coccidioides</taxon>
    </lineage>
</organism>
<dbReference type="EMBL" id="DS268111">
    <property type="protein sequence ID" value="KMM69404.1"/>
    <property type="molecule type" value="Genomic_DNA"/>
</dbReference>
<reference evidence="2 3" key="1">
    <citation type="submission" date="2007-06" db="EMBL/GenBank/DDBJ databases">
        <title>The Genome Sequence of Coccidioides posadasii RMSCC_3488.</title>
        <authorList>
            <consortium name="Coccidioides Genome Resources Consortium"/>
            <consortium name="The Broad Institute Genome Sequencing Platform"/>
            <person name="Henn M.R."/>
            <person name="Sykes S."/>
            <person name="Young S."/>
            <person name="Jaffe D."/>
            <person name="Berlin A."/>
            <person name="Alvarez P."/>
            <person name="Butler J."/>
            <person name="Gnerre S."/>
            <person name="Grabherr M."/>
            <person name="Mauceli E."/>
            <person name="Brockman W."/>
            <person name="Kodira C."/>
            <person name="Alvarado L."/>
            <person name="Zeng Q."/>
            <person name="Crawford M."/>
            <person name="Antoine C."/>
            <person name="Devon K."/>
            <person name="Galgiani J."/>
            <person name="Orsborn K."/>
            <person name="Lewis M.L."/>
            <person name="Nusbaum C."/>
            <person name="Galagan J."/>
            <person name="Birren B."/>
        </authorList>
    </citation>
    <scope>NUCLEOTIDE SEQUENCE [LARGE SCALE GENOMIC DNA]</scope>
    <source>
        <strain evidence="2 3">RMSCC 3488</strain>
    </source>
</reference>
<protein>
    <submittedName>
        <fullName evidence="2">Uncharacterized protein</fullName>
    </submittedName>
</protein>
<dbReference type="VEuPathDB" id="FungiDB:CPAG_05720"/>
<name>A0A0J6FKM9_COCPO</name>
<evidence type="ECO:0000313" key="2">
    <source>
        <dbReference type="EMBL" id="KMM69404.1"/>
    </source>
</evidence>
<feature type="region of interest" description="Disordered" evidence="1">
    <location>
        <begin position="1"/>
        <end position="37"/>
    </location>
</feature>
<reference evidence="3" key="2">
    <citation type="journal article" date="2009" name="Genome Res.">
        <title>Comparative genomic analyses of the human fungal pathogens Coccidioides and their relatives.</title>
        <authorList>
            <person name="Sharpton T.J."/>
            <person name="Stajich J.E."/>
            <person name="Rounsley S.D."/>
            <person name="Gardner M.J."/>
            <person name="Wortman J.R."/>
            <person name="Jordar V.S."/>
            <person name="Maiti R."/>
            <person name="Kodira C.D."/>
            <person name="Neafsey D.E."/>
            <person name="Zeng Q."/>
            <person name="Hung C.-Y."/>
            <person name="McMahan C."/>
            <person name="Muszewska A."/>
            <person name="Grynberg M."/>
            <person name="Mandel M.A."/>
            <person name="Kellner E.M."/>
            <person name="Barker B.M."/>
            <person name="Galgiani J.N."/>
            <person name="Orbach M.J."/>
            <person name="Kirkland T.N."/>
            <person name="Cole G.T."/>
            <person name="Henn M.R."/>
            <person name="Birren B.W."/>
            <person name="Taylor J.W."/>
        </authorList>
    </citation>
    <scope>NUCLEOTIDE SEQUENCE [LARGE SCALE GENOMIC DNA]</scope>
    <source>
        <strain evidence="3">RMSCC 3488</strain>
    </source>
</reference>
<feature type="compositionally biased region" description="Polar residues" evidence="1">
    <location>
        <begin position="8"/>
        <end position="20"/>
    </location>
</feature>
<accession>A0A0J6FKM9</accession>
<evidence type="ECO:0000256" key="1">
    <source>
        <dbReference type="SAM" id="MobiDB-lite"/>
    </source>
</evidence>
<feature type="region of interest" description="Disordered" evidence="1">
    <location>
        <begin position="84"/>
        <end position="103"/>
    </location>
</feature>